<sequence length="125" mass="14018">METRNELRNSEKTNHSLQLKEEGGEPDFSSSVELKNQRLLAEWQLNGSQLNSTDKQRPDRSKVVVKSEIDLGVELEVGDQGGIKEEVDLLSPDKSKPSTAEFDFPDRLMLIAKSCPNYEPSGENI</sequence>
<accession>A0ABN7AUK6</accession>
<feature type="compositionally biased region" description="Basic and acidic residues" evidence="1">
    <location>
        <begin position="1"/>
        <end position="23"/>
    </location>
</feature>
<feature type="region of interest" description="Disordered" evidence="1">
    <location>
        <begin position="1"/>
        <end position="32"/>
    </location>
</feature>
<keyword evidence="3" id="KW-1185">Reference proteome</keyword>
<reference evidence="2 3" key="1">
    <citation type="submission" date="2023-09" db="EMBL/GenBank/DDBJ databases">
        <title>Nesidiocoris tenuis whole genome shotgun sequence.</title>
        <authorList>
            <person name="Shibata T."/>
            <person name="Shimoda M."/>
            <person name="Kobayashi T."/>
            <person name="Uehara T."/>
        </authorList>
    </citation>
    <scope>NUCLEOTIDE SEQUENCE [LARGE SCALE GENOMIC DNA]</scope>
    <source>
        <strain evidence="2 3">Japan</strain>
    </source>
</reference>
<organism evidence="2 3">
    <name type="scientific">Nesidiocoris tenuis</name>
    <dbReference type="NCBI Taxonomy" id="355587"/>
    <lineage>
        <taxon>Eukaryota</taxon>
        <taxon>Metazoa</taxon>
        <taxon>Ecdysozoa</taxon>
        <taxon>Arthropoda</taxon>
        <taxon>Hexapoda</taxon>
        <taxon>Insecta</taxon>
        <taxon>Pterygota</taxon>
        <taxon>Neoptera</taxon>
        <taxon>Paraneoptera</taxon>
        <taxon>Hemiptera</taxon>
        <taxon>Heteroptera</taxon>
        <taxon>Panheteroptera</taxon>
        <taxon>Cimicomorpha</taxon>
        <taxon>Miridae</taxon>
        <taxon>Dicyphina</taxon>
        <taxon>Nesidiocoris</taxon>
    </lineage>
</organism>
<evidence type="ECO:0000313" key="3">
    <source>
        <dbReference type="Proteomes" id="UP001307889"/>
    </source>
</evidence>
<evidence type="ECO:0000313" key="2">
    <source>
        <dbReference type="EMBL" id="BES94994.1"/>
    </source>
</evidence>
<proteinExistence type="predicted"/>
<dbReference type="Proteomes" id="UP001307889">
    <property type="component" value="Chromosome 5"/>
</dbReference>
<name>A0ABN7AUK6_9HEMI</name>
<dbReference type="EMBL" id="AP028913">
    <property type="protein sequence ID" value="BES94994.1"/>
    <property type="molecule type" value="Genomic_DNA"/>
</dbReference>
<evidence type="ECO:0000256" key="1">
    <source>
        <dbReference type="SAM" id="MobiDB-lite"/>
    </source>
</evidence>
<gene>
    <name evidence="2" type="ORF">NTJ_07804</name>
</gene>
<protein>
    <submittedName>
        <fullName evidence="2">Uncharacterized protein</fullName>
    </submittedName>
</protein>